<dbReference type="EMBL" id="VSRR010151834">
    <property type="protein sequence ID" value="MPD06549.1"/>
    <property type="molecule type" value="Genomic_DNA"/>
</dbReference>
<protein>
    <submittedName>
        <fullName evidence="2">Arf-GAP with coiled-coil, ANK repeat and PH domain-containing protein 2</fullName>
    </submittedName>
</protein>
<dbReference type="Proteomes" id="UP000324222">
    <property type="component" value="Unassembled WGS sequence"/>
</dbReference>
<proteinExistence type="predicted"/>
<dbReference type="InterPro" id="IPR027267">
    <property type="entry name" value="AH/BAR_dom_sf"/>
</dbReference>
<sequence>MDSVLHRASGVSRTRTQDVNDINNLVIATRRAFRHTAVDYVHAMSIAQGKKRHEVVGAVSEYFMSTC</sequence>
<dbReference type="SUPFAM" id="SSF103657">
    <property type="entry name" value="BAR/IMD domain-like"/>
    <property type="match status" value="1"/>
</dbReference>
<dbReference type="GO" id="GO:0005737">
    <property type="term" value="C:cytoplasm"/>
    <property type="evidence" value="ECO:0007669"/>
    <property type="project" value="InterPro"/>
</dbReference>
<gene>
    <name evidence="2" type="primary">ACAP2_2</name>
    <name evidence="2" type="ORF">E2C01_102365</name>
</gene>
<evidence type="ECO:0000313" key="2">
    <source>
        <dbReference type="EMBL" id="MPD06549.1"/>
    </source>
</evidence>
<evidence type="ECO:0000313" key="3">
    <source>
        <dbReference type="Proteomes" id="UP000324222"/>
    </source>
</evidence>
<name>A0A5B7KMM3_PORTR</name>
<accession>A0A5B7KMM3</accession>
<dbReference type="InterPro" id="IPR004148">
    <property type="entry name" value="BAR_dom"/>
</dbReference>
<feature type="domain" description="BAR" evidence="1">
    <location>
        <begin position="2"/>
        <end position="64"/>
    </location>
</feature>
<dbReference type="OrthoDB" id="10070851at2759"/>
<evidence type="ECO:0000259" key="1">
    <source>
        <dbReference type="Pfam" id="PF16746"/>
    </source>
</evidence>
<dbReference type="Gene3D" id="1.20.1270.60">
    <property type="entry name" value="Arfaptin homology (AH) domain/BAR domain"/>
    <property type="match status" value="1"/>
</dbReference>
<keyword evidence="3" id="KW-1185">Reference proteome</keyword>
<comment type="caution">
    <text evidence="2">The sequence shown here is derived from an EMBL/GenBank/DDBJ whole genome shotgun (WGS) entry which is preliminary data.</text>
</comment>
<reference evidence="2 3" key="1">
    <citation type="submission" date="2019-05" db="EMBL/GenBank/DDBJ databases">
        <title>Another draft genome of Portunus trituberculatus and its Hox gene families provides insights of decapod evolution.</title>
        <authorList>
            <person name="Jeong J.-H."/>
            <person name="Song I."/>
            <person name="Kim S."/>
            <person name="Choi T."/>
            <person name="Kim D."/>
            <person name="Ryu S."/>
            <person name="Kim W."/>
        </authorList>
    </citation>
    <scope>NUCLEOTIDE SEQUENCE [LARGE SCALE GENOMIC DNA]</scope>
    <source>
        <tissue evidence="2">Muscle</tissue>
    </source>
</reference>
<dbReference type="AlphaFoldDB" id="A0A5B7KMM3"/>
<organism evidence="2 3">
    <name type="scientific">Portunus trituberculatus</name>
    <name type="common">Swimming crab</name>
    <name type="synonym">Neptunus trituberculatus</name>
    <dbReference type="NCBI Taxonomy" id="210409"/>
    <lineage>
        <taxon>Eukaryota</taxon>
        <taxon>Metazoa</taxon>
        <taxon>Ecdysozoa</taxon>
        <taxon>Arthropoda</taxon>
        <taxon>Crustacea</taxon>
        <taxon>Multicrustacea</taxon>
        <taxon>Malacostraca</taxon>
        <taxon>Eumalacostraca</taxon>
        <taxon>Eucarida</taxon>
        <taxon>Decapoda</taxon>
        <taxon>Pleocyemata</taxon>
        <taxon>Brachyura</taxon>
        <taxon>Eubrachyura</taxon>
        <taxon>Portunoidea</taxon>
        <taxon>Portunidae</taxon>
        <taxon>Portuninae</taxon>
        <taxon>Portunus</taxon>
    </lineage>
</organism>
<dbReference type="Pfam" id="PF16746">
    <property type="entry name" value="BAR_3"/>
    <property type="match status" value="1"/>
</dbReference>